<proteinExistence type="predicted"/>
<dbReference type="Proteomes" id="UP001165960">
    <property type="component" value="Unassembled WGS sequence"/>
</dbReference>
<name>A0ACC2TFE0_9FUNG</name>
<reference evidence="1" key="1">
    <citation type="submission" date="2022-04" db="EMBL/GenBank/DDBJ databases">
        <title>Genome of the entomopathogenic fungus Entomophthora muscae.</title>
        <authorList>
            <person name="Elya C."/>
            <person name="Lovett B.R."/>
            <person name="Lee E."/>
            <person name="Macias A.M."/>
            <person name="Hajek A.E."/>
            <person name="De Bivort B.L."/>
            <person name="Kasson M.T."/>
            <person name="De Fine Licht H.H."/>
            <person name="Stajich J.E."/>
        </authorList>
    </citation>
    <scope>NUCLEOTIDE SEQUENCE</scope>
    <source>
        <strain evidence="1">Berkeley</strain>
    </source>
</reference>
<organism evidence="1 2">
    <name type="scientific">Entomophthora muscae</name>
    <dbReference type="NCBI Taxonomy" id="34485"/>
    <lineage>
        <taxon>Eukaryota</taxon>
        <taxon>Fungi</taxon>
        <taxon>Fungi incertae sedis</taxon>
        <taxon>Zoopagomycota</taxon>
        <taxon>Entomophthoromycotina</taxon>
        <taxon>Entomophthoromycetes</taxon>
        <taxon>Entomophthorales</taxon>
        <taxon>Entomophthoraceae</taxon>
        <taxon>Entomophthora</taxon>
    </lineage>
</organism>
<gene>
    <name evidence="1" type="ORF">DSO57_1017872</name>
</gene>
<sequence>MGRLPTKSNSWEPVKNLANAPDLIAQYCQCTGLPRREGEATIRNIPDNTGVQKDVLCTLQYKEQDKKGSSSPLLGKLLREARGLSQELKMKFLIQTGFIPQPRAWWLAHARPPPATQPPPTRLLPPASQPPPACLPAKWGNCQKGKPKKAISPNPNGGGTVAQIWNLPNLEGVDKQSSITNNASTAKAELKCITVPENAPILFHAKPPPFPSQKGIPDNTKCLGSPVQCFVLFMPH</sequence>
<protein>
    <submittedName>
        <fullName evidence="1">Uncharacterized protein</fullName>
    </submittedName>
</protein>
<accession>A0ACC2TFE0</accession>
<evidence type="ECO:0000313" key="1">
    <source>
        <dbReference type="EMBL" id="KAJ9073312.1"/>
    </source>
</evidence>
<evidence type="ECO:0000313" key="2">
    <source>
        <dbReference type="Proteomes" id="UP001165960"/>
    </source>
</evidence>
<comment type="caution">
    <text evidence="1">The sequence shown here is derived from an EMBL/GenBank/DDBJ whole genome shotgun (WGS) entry which is preliminary data.</text>
</comment>
<dbReference type="EMBL" id="QTSX02002916">
    <property type="protein sequence ID" value="KAJ9073312.1"/>
    <property type="molecule type" value="Genomic_DNA"/>
</dbReference>
<keyword evidence="2" id="KW-1185">Reference proteome</keyword>